<accession>U6L0N9</accession>
<dbReference type="Proteomes" id="UP000030747">
    <property type="component" value="Unassembled WGS sequence"/>
</dbReference>
<sequence length="153" mass="16483">MGPAVLQWTQDLIAALCPQVAAAFPQLELQAHAALRACLEQQQQQQQQLAAAMSLSKAVESLSSSRFHLLLPALNAVAALHLGKHLKNCLGGPHLQGLHLRALCCFFADVFDPSSPGLSVLLMQQALEAMRLRAEPLGAPEALLLLRGIRQLQ</sequence>
<gene>
    <name evidence="1" type="ORF">ETH_00025065</name>
</gene>
<keyword evidence="2" id="KW-1185">Reference proteome</keyword>
<dbReference type="AlphaFoldDB" id="U6L0N9"/>
<dbReference type="GeneID" id="25254123"/>
<dbReference type="RefSeq" id="XP_013234691.1">
    <property type="nucleotide sequence ID" value="XM_013379237.1"/>
</dbReference>
<reference evidence="1" key="1">
    <citation type="submission" date="2013-10" db="EMBL/GenBank/DDBJ databases">
        <title>Genomic analysis of the causative agents of coccidiosis in chickens.</title>
        <authorList>
            <person name="Reid A.J."/>
            <person name="Blake D."/>
            <person name="Billington K."/>
            <person name="Browne H."/>
            <person name="Dunn M."/>
            <person name="Hung S."/>
            <person name="Kawahara F."/>
            <person name="Miranda-Saavedra D."/>
            <person name="Mourier T."/>
            <person name="Nagra H."/>
            <person name="Otto T.D."/>
            <person name="Rawlings N."/>
            <person name="Sanchez A."/>
            <person name="Sanders M."/>
            <person name="Subramaniam C."/>
            <person name="Tay Y."/>
            <person name="Dear P."/>
            <person name="Doerig C."/>
            <person name="Gruber A."/>
            <person name="Parkinson J."/>
            <person name="Shirley M."/>
            <person name="Wan K.L."/>
            <person name="Berriman M."/>
            <person name="Tomley F."/>
            <person name="Pain A."/>
        </authorList>
    </citation>
    <scope>NUCLEOTIDE SEQUENCE [LARGE SCALE GENOMIC DNA]</scope>
    <source>
        <strain evidence="1">Houghton</strain>
    </source>
</reference>
<organism evidence="1 2">
    <name type="scientific">Eimeria tenella</name>
    <name type="common">Coccidian parasite</name>
    <dbReference type="NCBI Taxonomy" id="5802"/>
    <lineage>
        <taxon>Eukaryota</taxon>
        <taxon>Sar</taxon>
        <taxon>Alveolata</taxon>
        <taxon>Apicomplexa</taxon>
        <taxon>Conoidasida</taxon>
        <taxon>Coccidia</taxon>
        <taxon>Eucoccidiorida</taxon>
        <taxon>Eimeriorina</taxon>
        <taxon>Eimeriidae</taxon>
        <taxon>Eimeria</taxon>
    </lineage>
</organism>
<dbReference type="EMBL" id="HG676382">
    <property type="protein sequence ID" value="CDJ43942.1"/>
    <property type="molecule type" value="Genomic_DNA"/>
</dbReference>
<dbReference type="VEuPathDB" id="ToxoDB:ETH2_0835400"/>
<dbReference type="OrthoDB" id="348869at2759"/>
<protein>
    <submittedName>
        <fullName evidence="1">Uncharacterized protein</fullName>
    </submittedName>
</protein>
<dbReference type="VEuPathDB" id="ToxoDB:ETH_00025065"/>
<evidence type="ECO:0000313" key="2">
    <source>
        <dbReference type="Proteomes" id="UP000030747"/>
    </source>
</evidence>
<evidence type="ECO:0000313" key="1">
    <source>
        <dbReference type="EMBL" id="CDJ43942.1"/>
    </source>
</evidence>
<name>U6L0N9_EIMTE</name>
<feature type="non-terminal residue" evidence="1">
    <location>
        <position position="153"/>
    </location>
</feature>
<proteinExistence type="predicted"/>
<reference evidence="1" key="2">
    <citation type="submission" date="2013-10" db="EMBL/GenBank/DDBJ databases">
        <authorList>
            <person name="Aslett M."/>
        </authorList>
    </citation>
    <scope>NUCLEOTIDE SEQUENCE [LARGE SCALE GENOMIC DNA]</scope>
    <source>
        <strain evidence="1">Houghton</strain>
    </source>
</reference>